<comment type="caution">
    <text evidence="3">The sequence shown here is derived from an EMBL/GenBank/DDBJ whole genome shotgun (WGS) entry which is preliminary data.</text>
</comment>
<evidence type="ECO:0000313" key="4">
    <source>
        <dbReference type="Proteomes" id="UP000245708"/>
    </source>
</evidence>
<reference evidence="3 4" key="1">
    <citation type="submission" date="2018-05" db="EMBL/GenBank/DDBJ databases">
        <title>Genomic Encyclopedia of Type Strains, Phase IV (KMG-IV): sequencing the most valuable type-strain genomes for metagenomic binning, comparative biology and taxonomic classification.</title>
        <authorList>
            <person name="Goeker M."/>
        </authorList>
    </citation>
    <scope>NUCLEOTIDE SEQUENCE [LARGE SCALE GENOMIC DNA]</scope>
    <source>
        <strain evidence="3 4">DSM 16097</strain>
    </source>
</reference>
<dbReference type="EMBL" id="QGGW01000002">
    <property type="protein sequence ID" value="PWK61338.1"/>
    <property type="molecule type" value="Genomic_DNA"/>
</dbReference>
<dbReference type="Pfam" id="PF19029">
    <property type="entry name" value="DUF883_C"/>
    <property type="match status" value="1"/>
</dbReference>
<evidence type="ECO:0000259" key="2">
    <source>
        <dbReference type="Pfam" id="PF19029"/>
    </source>
</evidence>
<protein>
    <submittedName>
        <fullName evidence="3">Uncharacterized protein DUF883</fullName>
    </submittedName>
</protein>
<evidence type="ECO:0000256" key="1">
    <source>
        <dbReference type="SAM" id="Phobius"/>
    </source>
</evidence>
<keyword evidence="1" id="KW-1133">Transmembrane helix</keyword>
<organism evidence="3 4">
    <name type="scientific">Roseicyclus mahoneyensis</name>
    <dbReference type="NCBI Taxonomy" id="164332"/>
    <lineage>
        <taxon>Bacteria</taxon>
        <taxon>Pseudomonadati</taxon>
        <taxon>Pseudomonadota</taxon>
        <taxon>Alphaproteobacteria</taxon>
        <taxon>Rhodobacterales</taxon>
        <taxon>Roseobacteraceae</taxon>
        <taxon>Roseicyclus</taxon>
    </lineage>
</organism>
<gene>
    <name evidence="3" type="ORF">C7455_10223</name>
</gene>
<evidence type="ECO:0000313" key="3">
    <source>
        <dbReference type="EMBL" id="PWK61338.1"/>
    </source>
</evidence>
<keyword evidence="4" id="KW-1185">Reference proteome</keyword>
<sequence>MNAAITKDRSEPVADTDLSHQLEALRADVAKLVSTLSDDLSDGVGKTGRQIGQTGRDARATATTTVIEHPLTAVGIAVGVGLLLGMIARKG</sequence>
<keyword evidence="1" id="KW-0472">Membrane</keyword>
<dbReference type="AlphaFoldDB" id="A0A316GJP7"/>
<proteinExistence type="predicted"/>
<dbReference type="Proteomes" id="UP000245708">
    <property type="component" value="Unassembled WGS sequence"/>
</dbReference>
<keyword evidence="1" id="KW-0812">Transmembrane</keyword>
<feature type="domain" description="DUF883" evidence="2">
    <location>
        <begin position="66"/>
        <end position="86"/>
    </location>
</feature>
<dbReference type="RefSeq" id="WP_109666233.1">
    <property type="nucleotide sequence ID" value="NZ_QGGW01000002.1"/>
</dbReference>
<dbReference type="OrthoDB" id="7876541at2"/>
<accession>A0A316GJP7</accession>
<name>A0A316GJP7_9RHOB</name>
<feature type="transmembrane region" description="Helical" evidence="1">
    <location>
        <begin position="71"/>
        <end position="88"/>
    </location>
</feature>
<dbReference type="InterPro" id="IPR043605">
    <property type="entry name" value="DUF883_C"/>
</dbReference>